<gene>
    <name evidence="1" type="ORF">GTP41_12425</name>
</gene>
<dbReference type="AlphaFoldDB" id="A0A6N9HHP8"/>
<dbReference type="RefSeq" id="WP_161025896.1">
    <property type="nucleotide sequence ID" value="NZ_WWCJ01000008.1"/>
</dbReference>
<organism evidence="1 2">
    <name type="scientific">Pseudoduganella guangdongensis</name>
    <dbReference type="NCBI Taxonomy" id="2692179"/>
    <lineage>
        <taxon>Bacteria</taxon>
        <taxon>Pseudomonadati</taxon>
        <taxon>Pseudomonadota</taxon>
        <taxon>Betaproteobacteria</taxon>
        <taxon>Burkholderiales</taxon>
        <taxon>Oxalobacteraceae</taxon>
        <taxon>Telluria group</taxon>
        <taxon>Pseudoduganella</taxon>
    </lineage>
</organism>
<proteinExistence type="predicted"/>
<accession>A0A6N9HHP8</accession>
<evidence type="ECO:0000313" key="2">
    <source>
        <dbReference type="Proteomes" id="UP000448575"/>
    </source>
</evidence>
<dbReference type="Proteomes" id="UP000448575">
    <property type="component" value="Unassembled WGS sequence"/>
</dbReference>
<keyword evidence="2" id="KW-1185">Reference proteome</keyword>
<comment type="caution">
    <text evidence="1">The sequence shown here is derived from an EMBL/GenBank/DDBJ whole genome shotgun (WGS) entry which is preliminary data.</text>
</comment>
<sequence length="52" mass="5794">MKIEDLAETDVLSFYLDQRHAYLELTVVAFGGAHFKVQARNHDGSPIGVEFG</sequence>
<dbReference type="EMBL" id="WWCJ01000008">
    <property type="protein sequence ID" value="MYN02906.1"/>
    <property type="molecule type" value="Genomic_DNA"/>
</dbReference>
<protein>
    <submittedName>
        <fullName evidence="1">Uncharacterized protein</fullName>
    </submittedName>
</protein>
<reference evidence="1 2" key="1">
    <citation type="submission" date="2019-12" db="EMBL/GenBank/DDBJ databases">
        <title>Novel species isolated from a subtropical stream in China.</title>
        <authorList>
            <person name="Lu H."/>
        </authorList>
    </citation>
    <scope>NUCLEOTIDE SEQUENCE [LARGE SCALE GENOMIC DNA]</scope>
    <source>
        <strain evidence="1 2">DS3</strain>
    </source>
</reference>
<evidence type="ECO:0000313" key="1">
    <source>
        <dbReference type="EMBL" id="MYN02906.1"/>
    </source>
</evidence>
<name>A0A6N9HHP8_9BURK</name>